<keyword evidence="4" id="KW-1185">Reference proteome</keyword>
<evidence type="ECO:0000313" key="4">
    <source>
        <dbReference type="Proteomes" id="UP001055804"/>
    </source>
</evidence>
<proteinExistence type="inferred from homology"/>
<name>A0A9J6PBQ2_9PROT</name>
<sequence>MTETLDVRGLQCPLPVLKARKRMGSLAPGALLTVLATDPAARIDFPHYCDTSGHELVEQREEGDTLVFVLRCVKG</sequence>
<dbReference type="RefSeq" id="WP_269330964.1">
    <property type="nucleotide sequence ID" value="NZ_JAMZFT010000001.1"/>
</dbReference>
<dbReference type="InterPro" id="IPR036868">
    <property type="entry name" value="TusA-like_sf"/>
</dbReference>
<dbReference type="EMBL" id="JAMZFT010000001">
    <property type="protein sequence ID" value="MCP1335003.1"/>
    <property type="molecule type" value="Genomic_DNA"/>
</dbReference>
<protein>
    <submittedName>
        <fullName evidence="3">Sulfurtransferase TusA family protein</fullName>
    </submittedName>
</protein>
<dbReference type="Pfam" id="PF01206">
    <property type="entry name" value="TusA"/>
    <property type="match status" value="1"/>
</dbReference>
<dbReference type="SUPFAM" id="SSF64307">
    <property type="entry name" value="SirA-like"/>
    <property type="match status" value="1"/>
</dbReference>
<evidence type="ECO:0000256" key="1">
    <source>
        <dbReference type="ARBA" id="ARBA00008984"/>
    </source>
</evidence>
<dbReference type="PANTHER" id="PTHR33279">
    <property type="entry name" value="SULFUR CARRIER PROTEIN YEDF-RELATED"/>
    <property type="match status" value="1"/>
</dbReference>
<dbReference type="Gene3D" id="3.30.110.40">
    <property type="entry name" value="TusA-like domain"/>
    <property type="match status" value="1"/>
</dbReference>
<dbReference type="InterPro" id="IPR001455">
    <property type="entry name" value="TusA-like"/>
</dbReference>
<evidence type="ECO:0000313" key="3">
    <source>
        <dbReference type="EMBL" id="MCP1335003.1"/>
    </source>
</evidence>
<dbReference type="Proteomes" id="UP001055804">
    <property type="component" value="Unassembled WGS sequence"/>
</dbReference>
<evidence type="ECO:0000259" key="2">
    <source>
        <dbReference type="PROSITE" id="PS01148"/>
    </source>
</evidence>
<dbReference type="PROSITE" id="PS01148">
    <property type="entry name" value="UPF0033"/>
    <property type="match status" value="1"/>
</dbReference>
<feature type="domain" description="UPF0033" evidence="2">
    <location>
        <begin position="5"/>
        <end position="29"/>
    </location>
</feature>
<organism evidence="3 4">
    <name type="scientific">Futiania mangrovi</name>
    <dbReference type="NCBI Taxonomy" id="2959716"/>
    <lineage>
        <taxon>Bacteria</taxon>
        <taxon>Pseudomonadati</taxon>
        <taxon>Pseudomonadota</taxon>
        <taxon>Alphaproteobacteria</taxon>
        <taxon>Futianiales</taxon>
        <taxon>Futianiaceae</taxon>
        <taxon>Futiania</taxon>
    </lineage>
</organism>
<dbReference type="AlphaFoldDB" id="A0A9J6PBQ2"/>
<gene>
    <name evidence="3" type="ORF">NJQ99_01120</name>
</gene>
<reference evidence="3" key="1">
    <citation type="submission" date="2022-06" db="EMBL/GenBank/DDBJ databases">
        <title>Isolation and Genomics of Futiania mangrovii gen. nov., sp. nov., a Rare and Metabolically-versatile member in the Class Alphaproteobacteria.</title>
        <authorList>
            <person name="Liu L."/>
            <person name="Huang W.-C."/>
            <person name="Pan J."/>
            <person name="Li J."/>
            <person name="Huang Y."/>
            <person name="Du H."/>
            <person name="Liu Y."/>
            <person name="Li M."/>
        </authorList>
    </citation>
    <scope>NUCLEOTIDE SEQUENCE</scope>
    <source>
        <strain evidence="3">FT118</strain>
    </source>
</reference>
<dbReference type="CDD" id="cd00291">
    <property type="entry name" value="SirA_YedF_YeeD"/>
    <property type="match status" value="1"/>
</dbReference>
<comment type="caution">
    <text evidence="3">The sequence shown here is derived from an EMBL/GenBank/DDBJ whole genome shotgun (WGS) entry which is preliminary data.</text>
</comment>
<dbReference type="PANTHER" id="PTHR33279:SF6">
    <property type="entry name" value="SULFUR CARRIER PROTEIN YEDF-RELATED"/>
    <property type="match status" value="1"/>
</dbReference>
<comment type="similarity">
    <text evidence="1">Belongs to the sulfur carrier protein TusA family.</text>
</comment>
<accession>A0A9J6PBQ2</accession>